<evidence type="ECO:0000256" key="2">
    <source>
        <dbReference type="ARBA" id="ARBA00023125"/>
    </source>
</evidence>
<dbReference type="GO" id="GO:0003700">
    <property type="term" value="F:DNA-binding transcription factor activity"/>
    <property type="evidence" value="ECO:0007669"/>
    <property type="project" value="InterPro"/>
</dbReference>
<gene>
    <name evidence="5" type="ordered locus">HRM2_33450</name>
</gene>
<dbReference type="Proteomes" id="UP000000442">
    <property type="component" value="Chromosome"/>
</dbReference>
<dbReference type="STRING" id="177437.HRM2_33450"/>
<keyword evidence="2" id="KW-0238">DNA-binding</keyword>
<dbReference type="CDD" id="cd07377">
    <property type="entry name" value="WHTH_GntR"/>
    <property type="match status" value="1"/>
</dbReference>
<dbReference type="Gene3D" id="1.10.10.10">
    <property type="entry name" value="Winged helix-like DNA-binding domain superfamily/Winged helix DNA-binding domain"/>
    <property type="match status" value="1"/>
</dbReference>
<dbReference type="eggNOG" id="COG2188">
    <property type="taxonomic scope" value="Bacteria"/>
</dbReference>
<dbReference type="GO" id="GO:0045892">
    <property type="term" value="P:negative regulation of DNA-templated transcription"/>
    <property type="evidence" value="ECO:0007669"/>
    <property type="project" value="TreeGrafter"/>
</dbReference>
<dbReference type="HOGENOM" id="CLU_063236_4_2_7"/>
<dbReference type="Pfam" id="PF00392">
    <property type="entry name" value="GntR"/>
    <property type="match status" value="1"/>
</dbReference>
<dbReference type="Gene3D" id="3.40.1410.10">
    <property type="entry name" value="Chorismate lyase-like"/>
    <property type="match status" value="1"/>
</dbReference>
<reference evidence="5 6" key="1">
    <citation type="journal article" date="2009" name="Environ. Microbiol.">
        <title>Genome sequence of Desulfobacterium autotrophicum HRM2, a marine sulfate reducer oxidizing organic carbon completely to carbon dioxide.</title>
        <authorList>
            <person name="Strittmatter A.W."/>
            <person name="Liesegang H."/>
            <person name="Rabus R."/>
            <person name="Decker I."/>
            <person name="Amann J."/>
            <person name="Andres S."/>
            <person name="Henne A."/>
            <person name="Fricke W.F."/>
            <person name="Martinez-Arias R."/>
            <person name="Bartels D."/>
            <person name="Goesmann A."/>
            <person name="Krause L."/>
            <person name="Puehler A."/>
            <person name="Klenk H.P."/>
            <person name="Richter M."/>
            <person name="Schuler M."/>
            <person name="Gloeckner F.O."/>
            <person name="Meyerdierks A."/>
            <person name="Gottschalk G."/>
            <person name="Amann R."/>
        </authorList>
    </citation>
    <scope>NUCLEOTIDE SEQUENCE [LARGE SCALE GENOMIC DNA]</scope>
    <source>
        <strain evidence="6">ATCC 43914 / DSM 3382 / HRM2</strain>
    </source>
</reference>
<dbReference type="InterPro" id="IPR028978">
    <property type="entry name" value="Chorismate_lyase_/UTRA_dom_sf"/>
</dbReference>
<dbReference type="SMART" id="SM00866">
    <property type="entry name" value="UTRA"/>
    <property type="match status" value="1"/>
</dbReference>
<dbReference type="Pfam" id="PF07702">
    <property type="entry name" value="UTRA"/>
    <property type="match status" value="1"/>
</dbReference>
<dbReference type="SUPFAM" id="SSF64288">
    <property type="entry name" value="Chorismate lyase-like"/>
    <property type="match status" value="1"/>
</dbReference>
<dbReference type="KEGG" id="dat:HRM2_33450"/>
<dbReference type="PANTHER" id="PTHR44846">
    <property type="entry name" value="MANNOSYL-D-GLYCERATE TRANSPORT/METABOLISM SYSTEM REPRESSOR MNGR-RELATED"/>
    <property type="match status" value="1"/>
</dbReference>
<sequence>MLNHQSPVPLYHQLAEILTAAIESGEFAPGTKIIPEITLAATHGIGRPTVRQAIDVLVKKGLVQRKRGSGTFVVEPQRQVNLFSLAGTSSAFQQLGIAAEKRIINPISLAEVIDGPENPFQGKEAYQFSRLTLAEQAPVLIEDFFLHKTLFSGIETMVITGTSLARLVADRFYLKPVNGRQTFKIVTLDLSQAKLLGLGGKDPVLEVRRSIHFPGVENGVYSKILCRTDKFSFSQTLGGHSND</sequence>
<dbReference type="OrthoDB" id="9794015at2"/>
<keyword evidence="1" id="KW-0805">Transcription regulation</keyword>
<dbReference type="SUPFAM" id="SSF46785">
    <property type="entry name" value="Winged helix' DNA-binding domain"/>
    <property type="match status" value="1"/>
</dbReference>
<dbReference type="InterPro" id="IPR036390">
    <property type="entry name" value="WH_DNA-bd_sf"/>
</dbReference>
<evidence type="ECO:0000313" key="6">
    <source>
        <dbReference type="Proteomes" id="UP000000442"/>
    </source>
</evidence>
<evidence type="ECO:0000313" key="5">
    <source>
        <dbReference type="EMBL" id="ACN16420.1"/>
    </source>
</evidence>
<evidence type="ECO:0000256" key="1">
    <source>
        <dbReference type="ARBA" id="ARBA00023015"/>
    </source>
</evidence>
<dbReference type="PROSITE" id="PS50949">
    <property type="entry name" value="HTH_GNTR"/>
    <property type="match status" value="1"/>
</dbReference>
<dbReference type="InterPro" id="IPR036388">
    <property type="entry name" value="WH-like_DNA-bd_sf"/>
</dbReference>
<name>C0QMA3_DESAH</name>
<dbReference type="EMBL" id="CP001087">
    <property type="protein sequence ID" value="ACN16420.1"/>
    <property type="molecule type" value="Genomic_DNA"/>
</dbReference>
<dbReference type="InterPro" id="IPR011663">
    <property type="entry name" value="UTRA"/>
</dbReference>
<dbReference type="InterPro" id="IPR050679">
    <property type="entry name" value="Bact_HTH_transcr_reg"/>
</dbReference>
<organism evidence="5 6">
    <name type="scientific">Desulforapulum autotrophicum (strain ATCC 43914 / DSM 3382 / VKM B-1955 / HRM2)</name>
    <name type="common">Desulfobacterium autotrophicum</name>
    <dbReference type="NCBI Taxonomy" id="177437"/>
    <lineage>
        <taxon>Bacteria</taxon>
        <taxon>Pseudomonadati</taxon>
        <taxon>Thermodesulfobacteriota</taxon>
        <taxon>Desulfobacteria</taxon>
        <taxon>Desulfobacterales</taxon>
        <taxon>Desulfobacteraceae</taxon>
        <taxon>Desulforapulum</taxon>
    </lineage>
</organism>
<keyword evidence="6" id="KW-1185">Reference proteome</keyword>
<dbReference type="InterPro" id="IPR000524">
    <property type="entry name" value="Tscrpt_reg_HTH_GntR"/>
</dbReference>
<proteinExistence type="predicted"/>
<keyword evidence="3" id="KW-0804">Transcription</keyword>
<evidence type="ECO:0000259" key="4">
    <source>
        <dbReference type="PROSITE" id="PS50949"/>
    </source>
</evidence>
<dbReference type="RefSeq" id="WP_015905182.1">
    <property type="nucleotide sequence ID" value="NC_012108.1"/>
</dbReference>
<dbReference type="SMART" id="SM00345">
    <property type="entry name" value="HTH_GNTR"/>
    <property type="match status" value="1"/>
</dbReference>
<feature type="domain" description="HTH gntR-type" evidence="4">
    <location>
        <begin position="8"/>
        <end position="76"/>
    </location>
</feature>
<dbReference type="AlphaFoldDB" id="C0QMA3"/>
<dbReference type="GO" id="GO:0003677">
    <property type="term" value="F:DNA binding"/>
    <property type="evidence" value="ECO:0007669"/>
    <property type="project" value="UniProtKB-KW"/>
</dbReference>
<protein>
    <submittedName>
        <fullName evidence="5">Transcriptional regulator (GntR family protein)</fullName>
    </submittedName>
</protein>
<accession>C0QMA3</accession>
<evidence type="ECO:0000256" key="3">
    <source>
        <dbReference type="ARBA" id="ARBA00023163"/>
    </source>
</evidence>
<dbReference type="PANTHER" id="PTHR44846:SF1">
    <property type="entry name" value="MANNOSYL-D-GLYCERATE TRANSPORT_METABOLISM SYSTEM REPRESSOR MNGR-RELATED"/>
    <property type="match status" value="1"/>
</dbReference>